<dbReference type="EMBL" id="JBHTLU010000012">
    <property type="protein sequence ID" value="MFD1219676.1"/>
    <property type="molecule type" value="Genomic_DNA"/>
</dbReference>
<evidence type="ECO:0000313" key="2">
    <source>
        <dbReference type="Proteomes" id="UP001597180"/>
    </source>
</evidence>
<reference evidence="2" key="1">
    <citation type="journal article" date="2019" name="Int. J. Syst. Evol. Microbiol.">
        <title>The Global Catalogue of Microorganisms (GCM) 10K type strain sequencing project: providing services to taxonomists for standard genome sequencing and annotation.</title>
        <authorList>
            <consortium name="The Broad Institute Genomics Platform"/>
            <consortium name="The Broad Institute Genome Sequencing Center for Infectious Disease"/>
            <person name="Wu L."/>
            <person name="Ma J."/>
        </authorList>
    </citation>
    <scope>NUCLEOTIDE SEQUENCE [LARGE SCALE GENOMIC DNA]</scope>
    <source>
        <strain evidence="2">CCUG 53270</strain>
    </source>
</reference>
<keyword evidence="2" id="KW-1185">Reference proteome</keyword>
<accession>A0ABW3UII9</accession>
<evidence type="ECO:0000313" key="1">
    <source>
        <dbReference type="EMBL" id="MFD1219676.1"/>
    </source>
</evidence>
<protein>
    <submittedName>
        <fullName evidence="1">Uncharacterized protein</fullName>
    </submittedName>
</protein>
<proteinExistence type="predicted"/>
<comment type="caution">
    <text evidence="1">The sequence shown here is derived from an EMBL/GenBank/DDBJ whole genome shotgun (WGS) entry which is preliminary data.</text>
</comment>
<dbReference type="Proteomes" id="UP001597180">
    <property type="component" value="Unassembled WGS sequence"/>
</dbReference>
<dbReference type="RefSeq" id="WP_345594805.1">
    <property type="nucleotide sequence ID" value="NZ_BAABJG010000055.1"/>
</dbReference>
<sequence length="194" mass="22481">MLKVKISIEDDSGKKAELEISEADNLNKLVIIQNVFNLFGIDTDVLDMVSTFNKAGKAYSTFFNEVKPIEDLELKKDQINKNEIKEKLIKGFTENKEELESTYLNKNDTNVPEYVRTGIKIKDDGTELYRLRYECNACFYKTSFYIYPNTKSVRCMKCQHSLEVKSAHPKGFPHQDNFGNFFIAGDFKDRNVWS</sequence>
<gene>
    <name evidence="1" type="ORF">ACFQ4B_06070</name>
</gene>
<name>A0ABW3UII9_9BACL</name>
<organism evidence="1 2">
    <name type="scientific">Paenibacillus vulneris</name>
    <dbReference type="NCBI Taxonomy" id="1133364"/>
    <lineage>
        <taxon>Bacteria</taxon>
        <taxon>Bacillati</taxon>
        <taxon>Bacillota</taxon>
        <taxon>Bacilli</taxon>
        <taxon>Bacillales</taxon>
        <taxon>Paenibacillaceae</taxon>
        <taxon>Paenibacillus</taxon>
    </lineage>
</organism>